<evidence type="ECO:0000256" key="7">
    <source>
        <dbReference type="SAM" id="MobiDB-lite"/>
    </source>
</evidence>
<feature type="transmembrane region" description="Helical" evidence="8">
    <location>
        <begin position="435"/>
        <end position="453"/>
    </location>
</feature>
<evidence type="ECO:0000256" key="8">
    <source>
        <dbReference type="SAM" id="Phobius"/>
    </source>
</evidence>
<feature type="transmembrane region" description="Helical" evidence="8">
    <location>
        <begin position="321"/>
        <end position="343"/>
    </location>
</feature>
<dbReference type="Pfam" id="PF12821">
    <property type="entry name" value="ThrE_2"/>
    <property type="match status" value="1"/>
</dbReference>
<evidence type="ECO:0000256" key="3">
    <source>
        <dbReference type="ARBA" id="ARBA00022692"/>
    </source>
</evidence>
<dbReference type="Proteomes" id="UP000753256">
    <property type="component" value="Unassembled WGS sequence"/>
</dbReference>
<feature type="transmembrane region" description="Helical" evidence="8">
    <location>
        <begin position="219"/>
        <end position="240"/>
    </location>
</feature>
<name>A0A921IV41_9ACTN</name>
<accession>A0A921IV41</accession>
<reference evidence="11" key="1">
    <citation type="journal article" date="2021" name="PeerJ">
        <title>Extensive microbial diversity within the chicken gut microbiome revealed by metagenomics and culture.</title>
        <authorList>
            <person name="Gilroy R."/>
            <person name="Ravi A."/>
            <person name="Getino M."/>
            <person name="Pursley I."/>
            <person name="Horton D.L."/>
            <person name="Alikhan N.F."/>
            <person name="Baker D."/>
            <person name="Gharbi K."/>
            <person name="Hall N."/>
            <person name="Watson M."/>
            <person name="Adriaenssens E.M."/>
            <person name="Foster-Nyarko E."/>
            <person name="Jarju S."/>
            <person name="Secka A."/>
            <person name="Antonio M."/>
            <person name="Oren A."/>
            <person name="Chaudhuri R.R."/>
            <person name="La Ragione R."/>
            <person name="Hildebrand F."/>
            <person name="Pallen M.J."/>
        </authorList>
    </citation>
    <scope>NUCLEOTIDE SEQUENCE</scope>
    <source>
        <strain evidence="11">ChiHjej13B12-9602</strain>
    </source>
</reference>
<keyword evidence="4 8" id="KW-1133">Transmembrane helix</keyword>
<sequence>MAQREAGARGAEPTRRAHHAGVHRTRHTRLSQRNHMTVHWHEVLDAHDSLAMQASLPDKSSIVCRVGLLLLAGGAGAWRVREAMNATAKVLDITCSSDVSLTSIECSCFDETGSFSEVVSLPTTGVNTERIWNMERLVRRIESEGAGFTVGRFHELMDEIEHAKGRYAPWQAALGAAAACAAFVFLLGGGPIEMACAFAGAGVGGYVRRIMLDRHLTHLACVGCGVAAACMVYLAVQRLIGFAVPAALDYNAGYIGAMLFVIPGFPLISSGLDIAKLDLRSGTERLVYALSIIVTATLVAWLISSFVGLRPDEFQPLGLSPLALAALRIAMSFVGVFGFSVLFNSPASMAATAGGVGAIANTLRLTLVDTGVTPEAAAFVGALAAGLLASVVVRRLGFPRISITVPSIVIMVPGLYLYRAVYFMGTVDVVGSMEWIFRAVMIILFLPLGLGLARALTDPAWRHCN</sequence>
<dbReference type="PANTHER" id="PTHR34390:SF2">
    <property type="entry name" value="SUCCINATE TRANSPORTER SUBUNIT YJJP-RELATED"/>
    <property type="match status" value="1"/>
</dbReference>
<evidence type="ECO:0000313" key="12">
    <source>
        <dbReference type="Proteomes" id="UP000753256"/>
    </source>
</evidence>
<dbReference type="InterPro" id="IPR024528">
    <property type="entry name" value="ThrE_2"/>
</dbReference>
<organism evidence="11 12">
    <name type="scientific">Enorma phocaeensis</name>
    <dbReference type="NCBI Taxonomy" id="1871019"/>
    <lineage>
        <taxon>Bacteria</taxon>
        <taxon>Bacillati</taxon>
        <taxon>Actinomycetota</taxon>
        <taxon>Coriobacteriia</taxon>
        <taxon>Coriobacteriales</taxon>
        <taxon>Coriobacteriaceae</taxon>
        <taxon>Enorma</taxon>
    </lineage>
</organism>
<feature type="compositionally biased region" description="Basic residues" evidence="7">
    <location>
        <begin position="16"/>
        <end position="32"/>
    </location>
</feature>
<feature type="transmembrane region" description="Helical" evidence="8">
    <location>
        <begin position="167"/>
        <end position="186"/>
    </location>
</feature>
<comment type="caution">
    <text evidence="11">The sequence shown here is derived from an EMBL/GenBank/DDBJ whole genome shotgun (WGS) entry which is preliminary data.</text>
</comment>
<proteinExistence type="inferred from homology"/>
<feature type="domain" description="Threonine/serine exporter-like N-terminal" evidence="9">
    <location>
        <begin position="62"/>
        <end position="305"/>
    </location>
</feature>
<dbReference type="InterPro" id="IPR010619">
    <property type="entry name" value="ThrE-like_N"/>
</dbReference>
<feature type="transmembrane region" description="Helical" evidence="8">
    <location>
        <begin position="405"/>
        <end position="423"/>
    </location>
</feature>
<dbReference type="GO" id="GO:0005886">
    <property type="term" value="C:plasma membrane"/>
    <property type="evidence" value="ECO:0007669"/>
    <property type="project" value="UniProtKB-SubCell"/>
</dbReference>
<evidence type="ECO:0000256" key="6">
    <source>
        <dbReference type="ARBA" id="ARBA00034125"/>
    </source>
</evidence>
<evidence type="ECO:0000256" key="5">
    <source>
        <dbReference type="ARBA" id="ARBA00023136"/>
    </source>
</evidence>
<gene>
    <name evidence="11" type="ORF">K8V70_09545</name>
</gene>
<keyword evidence="5 8" id="KW-0472">Membrane</keyword>
<evidence type="ECO:0000313" key="11">
    <source>
        <dbReference type="EMBL" id="HJG38078.1"/>
    </source>
</evidence>
<reference evidence="11" key="2">
    <citation type="submission" date="2021-09" db="EMBL/GenBank/DDBJ databases">
        <authorList>
            <person name="Gilroy R."/>
        </authorList>
    </citation>
    <scope>NUCLEOTIDE SEQUENCE</scope>
    <source>
        <strain evidence="11">ChiHjej13B12-9602</strain>
    </source>
</reference>
<protein>
    <submittedName>
        <fullName evidence="11">Threonine/serine exporter family protein</fullName>
    </submittedName>
</protein>
<feature type="region of interest" description="Disordered" evidence="7">
    <location>
        <begin position="1"/>
        <end position="32"/>
    </location>
</feature>
<comment type="subcellular location">
    <subcellularLocation>
        <location evidence="1">Cell membrane</location>
        <topology evidence="1">Multi-pass membrane protein</topology>
    </subcellularLocation>
</comment>
<dbReference type="PANTHER" id="PTHR34390">
    <property type="entry name" value="UPF0442 PROTEIN YJJB-RELATED"/>
    <property type="match status" value="1"/>
</dbReference>
<feature type="transmembrane region" description="Helical" evidence="8">
    <location>
        <begin position="252"/>
        <end position="274"/>
    </location>
</feature>
<dbReference type="AlphaFoldDB" id="A0A921IV41"/>
<dbReference type="GO" id="GO:0022857">
    <property type="term" value="F:transmembrane transporter activity"/>
    <property type="evidence" value="ECO:0007669"/>
    <property type="project" value="InterPro"/>
</dbReference>
<keyword evidence="3 8" id="KW-0812">Transmembrane</keyword>
<dbReference type="GO" id="GO:0015744">
    <property type="term" value="P:succinate transport"/>
    <property type="evidence" value="ECO:0007669"/>
    <property type="project" value="TreeGrafter"/>
</dbReference>
<evidence type="ECO:0000259" key="9">
    <source>
        <dbReference type="Pfam" id="PF06738"/>
    </source>
</evidence>
<feature type="transmembrane region" description="Helical" evidence="8">
    <location>
        <begin position="286"/>
        <end position="309"/>
    </location>
</feature>
<dbReference type="RefSeq" id="WP_273191202.1">
    <property type="nucleotide sequence ID" value="NZ_DYUZ01000034.1"/>
</dbReference>
<evidence type="ECO:0000256" key="1">
    <source>
        <dbReference type="ARBA" id="ARBA00004651"/>
    </source>
</evidence>
<keyword evidence="2" id="KW-1003">Cell membrane</keyword>
<dbReference type="Pfam" id="PF06738">
    <property type="entry name" value="ThrE"/>
    <property type="match status" value="1"/>
</dbReference>
<evidence type="ECO:0000259" key="10">
    <source>
        <dbReference type="Pfam" id="PF12821"/>
    </source>
</evidence>
<dbReference type="EMBL" id="DYUZ01000034">
    <property type="protein sequence ID" value="HJG38078.1"/>
    <property type="molecule type" value="Genomic_DNA"/>
</dbReference>
<feature type="domain" description="Threonine/Serine exporter ThrE" evidence="10">
    <location>
        <begin position="329"/>
        <end position="453"/>
    </location>
</feature>
<evidence type="ECO:0000256" key="2">
    <source>
        <dbReference type="ARBA" id="ARBA00022475"/>
    </source>
</evidence>
<evidence type="ECO:0000256" key="4">
    <source>
        <dbReference type="ARBA" id="ARBA00022989"/>
    </source>
</evidence>
<feature type="transmembrane region" description="Helical" evidence="8">
    <location>
        <begin position="376"/>
        <end position="393"/>
    </location>
</feature>
<comment type="similarity">
    <text evidence="6">Belongs to the ThrE exporter (TC 2.A.79) family.</text>
</comment>
<dbReference type="InterPro" id="IPR050539">
    <property type="entry name" value="ThrE_Dicarb/AminoAcid_Exp"/>
</dbReference>